<evidence type="ECO:0000313" key="4">
    <source>
        <dbReference type="Proteomes" id="UP000636479"/>
    </source>
</evidence>
<reference evidence="3" key="1">
    <citation type="submission" date="2020-05" db="EMBL/GenBank/DDBJ databases">
        <title>Mycena genomes resolve the evolution of fungal bioluminescence.</title>
        <authorList>
            <person name="Tsai I.J."/>
        </authorList>
    </citation>
    <scope>NUCLEOTIDE SEQUENCE</scope>
    <source>
        <strain evidence="3">171206Taipei</strain>
    </source>
</reference>
<sequence length="275" mass="29559">MSDEVDWNSVWDQSIVGSEPPPELRGVNPEDVKSIIYLTDGAPEGLSNSLSQFSGSHKLGLFAASTPFVTGRSVTLFLNDEICDSGAVGLALKQEASCGLRFHGMEPLAEPMIVSQSEGNLVILLDNKTPTQLLLSAIKQKGINLQTPDYEEFCLASIHDHEPKQMFSILSGDPSRGTIALQSNSSPPSGSRVQFFYRPKTTTAEVAATLSRGTFSFTTVPEALLGHNAEEEVADLELPDSFLAGSEKGFLVSRGKETPWTCSIPGSSAVLHWST</sequence>
<dbReference type="GeneID" id="59347823"/>
<feature type="domain" description="FIST" evidence="2">
    <location>
        <begin position="57"/>
        <end position="128"/>
    </location>
</feature>
<feature type="region of interest" description="Disordered" evidence="1">
    <location>
        <begin position="1"/>
        <end position="27"/>
    </location>
</feature>
<name>A0A8H6W143_9AGAR</name>
<organism evidence="3 4">
    <name type="scientific">Mycena indigotica</name>
    <dbReference type="NCBI Taxonomy" id="2126181"/>
    <lineage>
        <taxon>Eukaryota</taxon>
        <taxon>Fungi</taxon>
        <taxon>Dikarya</taxon>
        <taxon>Basidiomycota</taxon>
        <taxon>Agaricomycotina</taxon>
        <taxon>Agaricomycetes</taxon>
        <taxon>Agaricomycetidae</taxon>
        <taxon>Agaricales</taxon>
        <taxon>Marasmiineae</taxon>
        <taxon>Mycenaceae</taxon>
        <taxon>Mycena</taxon>
    </lineage>
</organism>
<dbReference type="Proteomes" id="UP000636479">
    <property type="component" value="Unassembled WGS sequence"/>
</dbReference>
<dbReference type="OrthoDB" id="10251508at2759"/>
<dbReference type="InterPro" id="IPR013702">
    <property type="entry name" value="FIST_domain_N"/>
</dbReference>
<keyword evidence="4" id="KW-1185">Reference proteome</keyword>
<evidence type="ECO:0000256" key="1">
    <source>
        <dbReference type="SAM" id="MobiDB-lite"/>
    </source>
</evidence>
<proteinExistence type="predicted"/>
<evidence type="ECO:0000259" key="2">
    <source>
        <dbReference type="Pfam" id="PF08495"/>
    </source>
</evidence>
<evidence type="ECO:0000313" key="3">
    <source>
        <dbReference type="EMBL" id="KAF7299161.1"/>
    </source>
</evidence>
<protein>
    <submittedName>
        <fullName evidence="3">FIST domain-containing protein</fullName>
    </submittedName>
</protein>
<dbReference type="AlphaFoldDB" id="A0A8H6W143"/>
<dbReference type="Pfam" id="PF08495">
    <property type="entry name" value="FIST"/>
    <property type="match status" value="1"/>
</dbReference>
<comment type="caution">
    <text evidence="3">The sequence shown here is derived from an EMBL/GenBank/DDBJ whole genome shotgun (WGS) entry which is preliminary data.</text>
</comment>
<dbReference type="RefSeq" id="XP_037218549.1">
    <property type="nucleotide sequence ID" value="XM_037365307.1"/>
</dbReference>
<dbReference type="EMBL" id="JACAZF010000007">
    <property type="protein sequence ID" value="KAF7299161.1"/>
    <property type="molecule type" value="Genomic_DNA"/>
</dbReference>
<gene>
    <name evidence="3" type="ORF">MIND_00864700</name>
</gene>
<accession>A0A8H6W143</accession>